<feature type="compositionally biased region" description="Basic and acidic residues" evidence="4">
    <location>
        <begin position="1140"/>
        <end position="1171"/>
    </location>
</feature>
<dbReference type="InterPro" id="IPR010610">
    <property type="entry name" value="EryCIII-like_C"/>
</dbReference>
<feature type="region of interest" description="Disordered" evidence="4">
    <location>
        <begin position="1"/>
        <end position="35"/>
    </location>
</feature>
<organism evidence="7">
    <name type="scientific">Talaromyces marneffei PM1</name>
    <dbReference type="NCBI Taxonomy" id="1077442"/>
    <lineage>
        <taxon>Eukaryota</taxon>
        <taxon>Fungi</taxon>
        <taxon>Dikarya</taxon>
        <taxon>Ascomycota</taxon>
        <taxon>Pezizomycotina</taxon>
        <taxon>Eurotiomycetes</taxon>
        <taxon>Eurotiomycetidae</taxon>
        <taxon>Eurotiales</taxon>
        <taxon>Trichocomaceae</taxon>
        <taxon>Talaromyces</taxon>
        <taxon>Talaromyces sect. Talaromyces</taxon>
    </lineage>
</organism>
<dbReference type="eggNOG" id="KOG1192">
    <property type="taxonomic scope" value="Eukaryota"/>
</dbReference>
<dbReference type="GO" id="GO:0005975">
    <property type="term" value="P:carbohydrate metabolic process"/>
    <property type="evidence" value="ECO:0007669"/>
    <property type="project" value="InterPro"/>
</dbReference>
<dbReference type="InterPro" id="IPR002213">
    <property type="entry name" value="UDP_glucos_trans"/>
</dbReference>
<dbReference type="SUPFAM" id="SSF53756">
    <property type="entry name" value="UDP-Glycosyltransferase/glycogen phosphorylase"/>
    <property type="match status" value="1"/>
</dbReference>
<name>A0A093UVS6_TALMA</name>
<evidence type="ECO:0000256" key="2">
    <source>
        <dbReference type="ARBA" id="ARBA00022679"/>
    </source>
</evidence>
<dbReference type="Pfam" id="PF03033">
    <property type="entry name" value="Glyco_transf_28"/>
    <property type="match status" value="1"/>
</dbReference>
<evidence type="ECO:0000256" key="4">
    <source>
        <dbReference type="SAM" id="MobiDB-lite"/>
    </source>
</evidence>
<evidence type="ECO:0000259" key="6">
    <source>
        <dbReference type="Pfam" id="PF06722"/>
    </source>
</evidence>
<comment type="subcellular location">
    <subcellularLocation>
        <location evidence="1">Endomembrane system</location>
        <topology evidence="1">Peripheral membrane protein</topology>
    </subcellularLocation>
</comment>
<feature type="domain" description="Glycosyltransferase family 28 N-terminal" evidence="5">
    <location>
        <begin position="121"/>
        <end position="179"/>
    </location>
</feature>
<dbReference type="SMART" id="SM00726">
    <property type="entry name" value="UIM"/>
    <property type="match status" value="4"/>
</dbReference>
<dbReference type="Pfam" id="PF06722">
    <property type="entry name" value="EryCIII-like_C"/>
    <property type="match status" value="1"/>
</dbReference>
<feature type="compositionally biased region" description="Polar residues" evidence="4">
    <location>
        <begin position="726"/>
        <end position="747"/>
    </location>
</feature>
<feature type="compositionally biased region" description="Low complexity" evidence="4">
    <location>
        <begin position="662"/>
        <end position="674"/>
    </location>
</feature>
<evidence type="ECO:0000313" key="7">
    <source>
        <dbReference type="EMBL" id="KFX43985.1"/>
    </source>
</evidence>
<feature type="compositionally biased region" description="Polar residues" evidence="4">
    <location>
        <begin position="1108"/>
        <end position="1117"/>
    </location>
</feature>
<feature type="compositionally biased region" description="Polar residues" evidence="4">
    <location>
        <begin position="1"/>
        <end position="16"/>
    </location>
</feature>
<dbReference type="PANTHER" id="PTHR48050">
    <property type="entry name" value="STEROL 3-BETA-GLUCOSYLTRANSFERASE"/>
    <property type="match status" value="1"/>
</dbReference>
<dbReference type="Gene3D" id="3.40.50.2000">
    <property type="entry name" value="Glycogen Phosphorylase B"/>
    <property type="match status" value="2"/>
</dbReference>
<feature type="compositionally biased region" description="Polar residues" evidence="4">
    <location>
        <begin position="675"/>
        <end position="686"/>
    </location>
</feature>
<dbReference type="GO" id="GO:0016906">
    <property type="term" value="F:sterol 3-beta-glucosyltransferase activity"/>
    <property type="evidence" value="ECO:0007669"/>
    <property type="project" value="UniProtKB-ARBA"/>
</dbReference>
<feature type="compositionally biased region" description="Low complexity" evidence="4">
    <location>
        <begin position="705"/>
        <end position="719"/>
    </location>
</feature>
<feature type="compositionally biased region" description="Low complexity" evidence="4">
    <location>
        <begin position="89"/>
        <end position="101"/>
    </location>
</feature>
<dbReference type="FunFam" id="3.40.50.2000:FF:000009">
    <property type="entry name" value="Sterol 3-beta-glucosyltransferase UGT80A2"/>
    <property type="match status" value="1"/>
</dbReference>
<dbReference type="CDD" id="cd03784">
    <property type="entry name" value="GT1_Gtf-like"/>
    <property type="match status" value="1"/>
</dbReference>
<feature type="region of interest" description="Disordered" evidence="4">
    <location>
        <begin position="662"/>
        <end position="752"/>
    </location>
</feature>
<dbReference type="GO" id="GO:0012505">
    <property type="term" value="C:endomembrane system"/>
    <property type="evidence" value="ECO:0007669"/>
    <property type="project" value="UniProtKB-SubCell"/>
</dbReference>
<keyword evidence="3" id="KW-0443">Lipid metabolism</keyword>
<dbReference type="PANTHER" id="PTHR48050:SF13">
    <property type="entry name" value="STEROL 3-BETA-GLUCOSYLTRANSFERASE UGT80A2"/>
    <property type="match status" value="1"/>
</dbReference>
<feature type="region of interest" description="Disordered" evidence="4">
    <location>
        <begin position="968"/>
        <end position="990"/>
    </location>
</feature>
<feature type="compositionally biased region" description="Basic and acidic residues" evidence="4">
    <location>
        <begin position="1084"/>
        <end position="1107"/>
    </location>
</feature>
<reference evidence="7" key="2">
    <citation type="journal article" date="2014" name="PLoS Genet.">
        <title>Signature gene expression reveals novel clues to the molecular mechanisms of dimorphic transition in Penicillium marneffei.</title>
        <authorList>
            <person name="Yang E."/>
            <person name="Wang G."/>
            <person name="Cai J."/>
            <person name="Woo P.C."/>
            <person name="Lau S.K."/>
            <person name="Yuen K.-Y."/>
            <person name="Chow W.-N."/>
            <person name="Lin X."/>
        </authorList>
    </citation>
    <scope>NUCLEOTIDE SEQUENCE</scope>
    <source>
        <strain evidence="7">PM1</strain>
    </source>
</reference>
<feature type="compositionally biased region" description="Pro residues" evidence="4">
    <location>
        <begin position="1125"/>
        <end position="1138"/>
    </location>
</feature>
<dbReference type="InterPro" id="IPR004276">
    <property type="entry name" value="GlycoTrans_28_N"/>
</dbReference>
<sequence>MALSRESSGNTTTATDDNYDMSHIPTQEDFSVGEGVPEPAYSHVYGRMDLANKGLNTQASITSNGRVDIDIAEPTSRLRSLFKLPSFGSRSRSSILSAPTSAPIPPSLDRSQDQKPPPLNIVIQIIGSRGDVQPFIALGRVLKYSHGHRVRLATHASFQGFVEENGLEFFSIGGDPVELMAFMVKNPGLMPGFDALRNGDIHRRRVDIAAIISGCWRSCFEAGDGTGVPVSDRTVDLNHFKAGRTPFVADAIIANPPSFAHVHCAEKLGIPLHMMFTMPWSPTQAFPHPLASIHRSNADAGVTNYASYAIVEMMTWQGLGDIINRFREKSLGLAPISIMWAPSMVSRLKIPHTYCWSPALIPKPNDWGSYIDIAGFYFLSLASNYTPPDDLEAFLSAGPPPIYIGFGSIVVDDPNRMTQLIFDAIRLTGRRAIVSKGWGGLGTEELSVPDGIFMIGNCPHDWLFRHVSCVVHHGGAGTTAAGIAAGRSTVIVPFFGDQPFWGAMVAKAGAGPQPIPYKELTAEKLADAIKFALEPAMSEKAASLAAIIETEHGADDGAISFQNHLKVDRMRCSLDPDRTAVFRIKRTQIRLSALAFALLNTEGKLGLDDVKLYRSQEYMTEPDPTDPVIGGGVAMLDSIEGFLMGFADLSMDVKRSLNTRISRSCSRSSTSLNRQAGSQSRTSSPTAALRAKTLSDVDSLLKPPTETSSISTTGSASTSLAGDQVTDGSTENSTLVESQTVDSMTKPTRTRKHARTINDIRDLDVDGIVSAGKSAAKVVNLGLRAPASFTMAVAKGFHNMPLLYGDDTVREQSKVTGLKSGLKAAGKEFGYGFLDGISGLATQPVQGARKEGAVGAIKGFGKGIGGLILKPAAAVWSLTGYTMSGLYQEIQKRFGESVENYIMASRCAQGLTDLSTCTNEEKEDILTNWAFFETDVVAKRNERLNRYKVDRDMKRIRTRILDENTKDTAKLQGQDTESVKAAERANGREPLHHLFRGRASSSPPPRQTILDLVLPDEYEDAIRDSVLATSQGNNTEDEMIERALRASMTELRNAEVAGEEEDRAYELAVEASIREAARVIEEKKREHEKGSLASKDEESKHYVDQLRSHSPPNSVDQSDQEQPRRPPPALPPRSPMPIPTDHDTELQHALNESKRDHDNRLRREQREKDEMDIIIEYIKRQSLAEAEQQRREQKQEQ</sequence>
<evidence type="ECO:0000256" key="1">
    <source>
        <dbReference type="ARBA" id="ARBA00004184"/>
    </source>
</evidence>
<protein>
    <submittedName>
        <fullName evidence="7">Sterol 3-beta-glucosyltransferase UGT80B1</fullName>
    </submittedName>
</protein>
<reference key="1">
    <citation type="journal article" date="2014" name="PLoS Genet.">
        <title>Signature Gene Expression Reveals Novel Clues to the Molecular Mechanisms of Dimorphic Transition in Penicillium marneffei.</title>
        <authorList>
            <person name="Yang E."/>
            <person name="Wang G."/>
            <person name="Cai J."/>
            <person name="Woo P.C."/>
            <person name="Lau S.K."/>
            <person name="Yuen K.-Y."/>
            <person name="Chow W.-N."/>
            <person name="Lin X."/>
        </authorList>
    </citation>
    <scope>NUCLEOTIDE SEQUENCE [LARGE SCALE GENOMIC DNA]</scope>
    <source>
        <strain>PM1</strain>
    </source>
</reference>
<feature type="region of interest" description="Disordered" evidence="4">
    <location>
        <begin position="89"/>
        <end position="116"/>
    </location>
</feature>
<dbReference type="GO" id="GO:0006629">
    <property type="term" value="P:lipid metabolic process"/>
    <property type="evidence" value="ECO:0007669"/>
    <property type="project" value="UniProtKB-KW"/>
</dbReference>
<gene>
    <name evidence="7" type="ORF">GQ26_0310520</name>
</gene>
<dbReference type="AlphaFoldDB" id="A0A093UVS6"/>
<dbReference type="HOGENOM" id="CLU_000537_1_0_1"/>
<feature type="domain" description="Erythromycin biosynthesis protein CIII-like C-terminal" evidence="6">
    <location>
        <begin position="447"/>
        <end position="545"/>
    </location>
</feature>
<dbReference type="EMBL" id="JPOX01000031">
    <property type="protein sequence ID" value="KFX43985.1"/>
    <property type="molecule type" value="Genomic_DNA"/>
</dbReference>
<dbReference type="InterPro" id="IPR003903">
    <property type="entry name" value="UIM_dom"/>
</dbReference>
<comment type="caution">
    <text evidence="7">The sequence shown here is derived from an EMBL/GenBank/DDBJ whole genome shotgun (WGS) entry which is preliminary data.</text>
</comment>
<dbReference type="PROSITE" id="PS50330">
    <property type="entry name" value="UIM"/>
    <property type="match status" value="1"/>
</dbReference>
<keyword evidence="2 7" id="KW-0808">Transferase</keyword>
<feature type="compositionally biased region" description="Basic and acidic residues" evidence="4">
    <location>
        <begin position="977"/>
        <end position="990"/>
    </location>
</feature>
<dbReference type="InterPro" id="IPR050426">
    <property type="entry name" value="Glycosyltransferase_28"/>
</dbReference>
<dbReference type="FunFam" id="3.40.50.2000:FF:000100">
    <property type="entry name" value="Glycosyltransferase family 1 protein"/>
    <property type="match status" value="1"/>
</dbReference>
<evidence type="ECO:0000256" key="3">
    <source>
        <dbReference type="ARBA" id="ARBA00023098"/>
    </source>
</evidence>
<accession>A0A093UVS6</accession>
<dbReference type="eggNOG" id="KOG1809">
    <property type="taxonomic scope" value="Eukaryota"/>
</dbReference>
<evidence type="ECO:0000259" key="5">
    <source>
        <dbReference type="Pfam" id="PF03033"/>
    </source>
</evidence>
<feature type="region of interest" description="Disordered" evidence="4">
    <location>
        <begin position="1084"/>
        <end position="1172"/>
    </location>
</feature>
<proteinExistence type="predicted"/>